<dbReference type="InParanoid" id="B4NAM2"/>
<dbReference type="Proteomes" id="UP000007798">
    <property type="component" value="Unassembled WGS sequence"/>
</dbReference>
<feature type="domain" description="Cystatin" evidence="1">
    <location>
        <begin position="6"/>
        <end position="96"/>
    </location>
</feature>
<dbReference type="SMART" id="SM00043">
    <property type="entry name" value="CY"/>
    <property type="match status" value="1"/>
</dbReference>
<accession>B4NAM2</accession>
<evidence type="ECO:0000313" key="3">
    <source>
        <dbReference type="Proteomes" id="UP000007798"/>
    </source>
</evidence>
<dbReference type="HOGENOM" id="CLU_162219_0_0_1"/>
<proteinExistence type="predicted"/>
<dbReference type="SUPFAM" id="SSF54403">
    <property type="entry name" value="Cystatin/monellin"/>
    <property type="match status" value="1"/>
</dbReference>
<dbReference type="OrthoDB" id="6357437at2759"/>
<protein>
    <recommendedName>
        <fullName evidence="1">Cystatin domain-containing protein</fullName>
    </recommendedName>
</protein>
<dbReference type="PhylomeDB" id="B4NAM2"/>
<evidence type="ECO:0000259" key="1">
    <source>
        <dbReference type="SMART" id="SM00043"/>
    </source>
</evidence>
<reference evidence="2 3" key="1">
    <citation type="journal article" date="2007" name="Nature">
        <title>Evolution of genes and genomes on the Drosophila phylogeny.</title>
        <authorList>
            <consortium name="Drosophila 12 Genomes Consortium"/>
            <person name="Clark A.G."/>
            <person name="Eisen M.B."/>
            <person name="Smith D.R."/>
            <person name="Bergman C.M."/>
            <person name="Oliver B."/>
            <person name="Markow T.A."/>
            <person name="Kaufman T.C."/>
            <person name="Kellis M."/>
            <person name="Gelbart W."/>
            <person name="Iyer V.N."/>
            <person name="Pollard D.A."/>
            <person name="Sackton T.B."/>
            <person name="Larracuente A.M."/>
            <person name="Singh N.D."/>
            <person name="Abad J.P."/>
            <person name="Abt D.N."/>
            <person name="Adryan B."/>
            <person name="Aguade M."/>
            <person name="Akashi H."/>
            <person name="Anderson W.W."/>
            <person name="Aquadro C.F."/>
            <person name="Ardell D.H."/>
            <person name="Arguello R."/>
            <person name="Artieri C.G."/>
            <person name="Barbash D.A."/>
            <person name="Barker D."/>
            <person name="Barsanti P."/>
            <person name="Batterham P."/>
            <person name="Batzoglou S."/>
            <person name="Begun D."/>
            <person name="Bhutkar A."/>
            <person name="Blanco E."/>
            <person name="Bosak S.A."/>
            <person name="Bradley R.K."/>
            <person name="Brand A.D."/>
            <person name="Brent M.R."/>
            <person name="Brooks A.N."/>
            <person name="Brown R.H."/>
            <person name="Butlin R.K."/>
            <person name="Caggese C."/>
            <person name="Calvi B.R."/>
            <person name="Bernardo de Carvalho A."/>
            <person name="Caspi A."/>
            <person name="Castrezana S."/>
            <person name="Celniker S.E."/>
            <person name="Chang J.L."/>
            <person name="Chapple C."/>
            <person name="Chatterji S."/>
            <person name="Chinwalla A."/>
            <person name="Civetta A."/>
            <person name="Clifton S.W."/>
            <person name="Comeron J.M."/>
            <person name="Costello J.C."/>
            <person name="Coyne J.A."/>
            <person name="Daub J."/>
            <person name="David R.G."/>
            <person name="Delcher A.L."/>
            <person name="Delehaunty K."/>
            <person name="Do C.B."/>
            <person name="Ebling H."/>
            <person name="Edwards K."/>
            <person name="Eickbush T."/>
            <person name="Evans J.D."/>
            <person name="Filipski A."/>
            <person name="Findeiss S."/>
            <person name="Freyhult E."/>
            <person name="Fulton L."/>
            <person name="Fulton R."/>
            <person name="Garcia A.C."/>
            <person name="Gardiner A."/>
            <person name="Garfield D.A."/>
            <person name="Garvin B.E."/>
            <person name="Gibson G."/>
            <person name="Gilbert D."/>
            <person name="Gnerre S."/>
            <person name="Godfrey J."/>
            <person name="Good R."/>
            <person name="Gotea V."/>
            <person name="Gravely B."/>
            <person name="Greenberg A.J."/>
            <person name="Griffiths-Jones S."/>
            <person name="Gross S."/>
            <person name="Guigo R."/>
            <person name="Gustafson E.A."/>
            <person name="Haerty W."/>
            <person name="Hahn M.W."/>
            <person name="Halligan D.L."/>
            <person name="Halpern A.L."/>
            <person name="Halter G.M."/>
            <person name="Han M.V."/>
            <person name="Heger A."/>
            <person name="Hillier L."/>
            <person name="Hinrichs A.S."/>
            <person name="Holmes I."/>
            <person name="Hoskins R.A."/>
            <person name="Hubisz M.J."/>
            <person name="Hultmark D."/>
            <person name="Huntley M.A."/>
            <person name="Jaffe D.B."/>
            <person name="Jagadeeshan S."/>
            <person name="Jeck W.R."/>
            <person name="Johnson J."/>
            <person name="Jones C.D."/>
            <person name="Jordan W.C."/>
            <person name="Karpen G.H."/>
            <person name="Kataoka E."/>
            <person name="Keightley P.D."/>
            <person name="Kheradpour P."/>
            <person name="Kirkness E.F."/>
            <person name="Koerich L.B."/>
            <person name="Kristiansen K."/>
            <person name="Kudrna D."/>
            <person name="Kulathinal R.J."/>
            <person name="Kumar S."/>
            <person name="Kwok R."/>
            <person name="Lander E."/>
            <person name="Langley C.H."/>
            <person name="Lapoint R."/>
            <person name="Lazzaro B.P."/>
            <person name="Lee S.J."/>
            <person name="Levesque L."/>
            <person name="Li R."/>
            <person name="Lin C.F."/>
            <person name="Lin M.F."/>
            <person name="Lindblad-Toh K."/>
            <person name="Llopart A."/>
            <person name="Long M."/>
            <person name="Low L."/>
            <person name="Lozovsky E."/>
            <person name="Lu J."/>
            <person name="Luo M."/>
            <person name="Machado C.A."/>
            <person name="Makalowski W."/>
            <person name="Marzo M."/>
            <person name="Matsuda M."/>
            <person name="Matzkin L."/>
            <person name="McAllister B."/>
            <person name="McBride C.S."/>
            <person name="McKernan B."/>
            <person name="McKernan K."/>
            <person name="Mendez-Lago M."/>
            <person name="Minx P."/>
            <person name="Mollenhauer M.U."/>
            <person name="Montooth K."/>
            <person name="Mount S.M."/>
            <person name="Mu X."/>
            <person name="Myers E."/>
            <person name="Negre B."/>
            <person name="Newfeld S."/>
            <person name="Nielsen R."/>
            <person name="Noor M.A."/>
            <person name="O'Grady P."/>
            <person name="Pachter L."/>
            <person name="Papaceit M."/>
            <person name="Parisi M.J."/>
            <person name="Parisi M."/>
            <person name="Parts L."/>
            <person name="Pedersen J.S."/>
            <person name="Pesole G."/>
            <person name="Phillippy A.M."/>
            <person name="Ponting C.P."/>
            <person name="Pop M."/>
            <person name="Porcelli D."/>
            <person name="Powell J.R."/>
            <person name="Prohaska S."/>
            <person name="Pruitt K."/>
            <person name="Puig M."/>
            <person name="Quesneville H."/>
            <person name="Ram K.R."/>
            <person name="Rand D."/>
            <person name="Rasmussen M.D."/>
            <person name="Reed L.K."/>
            <person name="Reenan R."/>
            <person name="Reily A."/>
            <person name="Remington K.A."/>
            <person name="Rieger T.T."/>
            <person name="Ritchie M.G."/>
            <person name="Robin C."/>
            <person name="Rogers Y.H."/>
            <person name="Rohde C."/>
            <person name="Rozas J."/>
            <person name="Rubenfield M.J."/>
            <person name="Ruiz A."/>
            <person name="Russo S."/>
            <person name="Salzberg S.L."/>
            <person name="Sanchez-Gracia A."/>
            <person name="Saranga D.J."/>
            <person name="Sato H."/>
            <person name="Schaeffer S.W."/>
            <person name="Schatz M.C."/>
            <person name="Schlenke T."/>
            <person name="Schwartz R."/>
            <person name="Segarra C."/>
            <person name="Singh R.S."/>
            <person name="Sirot L."/>
            <person name="Sirota M."/>
            <person name="Sisneros N.B."/>
            <person name="Smith C.D."/>
            <person name="Smith T.F."/>
            <person name="Spieth J."/>
            <person name="Stage D.E."/>
            <person name="Stark A."/>
            <person name="Stephan W."/>
            <person name="Strausberg R.L."/>
            <person name="Strempel S."/>
            <person name="Sturgill D."/>
            <person name="Sutton G."/>
            <person name="Sutton G.G."/>
            <person name="Tao W."/>
            <person name="Teichmann S."/>
            <person name="Tobari Y.N."/>
            <person name="Tomimura Y."/>
            <person name="Tsolas J.M."/>
            <person name="Valente V.L."/>
            <person name="Venter E."/>
            <person name="Venter J.C."/>
            <person name="Vicario S."/>
            <person name="Vieira F.G."/>
            <person name="Vilella A.J."/>
            <person name="Villasante A."/>
            <person name="Walenz B."/>
            <person name="Wang J."/>
            <person name="Wasserman M."/>
            <person name="Watts T."/>
            <person name="Wilson D."/>
            <person name="Wilson R.K."/>
            <person name="Wing R.A."/>
            <person name="Wolfner M.F."/>
            <person name="Wong A."/>
            <person name="Wong G.K."/>
            <person name="Wu C.I."/>
            <person name="Wu G."/>
            <person name="Yamamoto D."/>
            <person name="Yang H.P."/>
            <person name="Yang S.P."/>
            <person name="Yorke J.A."/>
            <person name="Yoshida K."/>
            <person name="Zdobnov E."/>
            <person name="Zhang P."/>
            <person name="Zhang Y."/>
            <person name="Zimin A.V."/>
            <person name="Baldwin J."/>
            <person name="Abdouelleil A."/>
            <person name="Abdulkadir J."/>
            <person name="Abebe A."/>
            <person name="Abera B."/>
            <person name="Abreu J."/>
            <person name="Acer S.C."/>
            <person name="Aftuck L."/>
            <person name="Alexander A."/>
            <person name="An P."/>
            <person name="Anderson E."/>
            <person name="Anderson S."/>
            <person name="Arachi H."/>
            <person name="Azer M."/>
            <person name="Bachantsang P."/>
            <person name="Barry A."/>
            <person name="Bayul T."/>
            <person name="Berlin A."/>
            <person name="Bessette D."/>
            <person name="Bloom T."/>
            <person name="Blye J."/>
            <person name="Boguslavskiy L."/>
            <person name="Bonnet C."/>
            <person name="Boukhgalter B."/>
            <person name="Bourzgui I."/>
            <person name="Brown A."/>
            <person name="Cahill P."/>
            <person name="Channer S."/>
            <person name="Cheshatsang Y."/>
            <person name="Chuda L."/>
            <person name="Citroen M."/>
            <person name="Collymore A."/>
            <person name="Cooke P."/>
            <person name="Costello M."/>
            <person name="D'Aco K."/>
            <person name="Daza R."/>
            <person name="De Haan G."/>
            <person name="DeGray S."/>
            <person name="DeMaso C."/>
            <person name="Dhargay N."/>
            <person name="Dooley K."/>
            <person name="Dooley E."/>
            <person name="Doricent M."/>
            <person name="Dorje P."/>
            <person name="Dorjee K."/>
            <person name="Dupes A."/>
            <person name="Elong R."/>
            <person name="Falk J."/>
            <person name="Farina A."/>
            <person name="Faro S."/>
            <person name="Ferguson D."/>
            <person name="Fisher S."/>
            <person name="Foley C.D."/>
            <person name="Franke A."/>
            <person name="Friedrich D."/>
            <person name="Gadbois L."/>
            <person name="Gearin G."/>
            <person name="Gearin C.R."/>
            <person name="Giannoukos G."/>
            <person name="Goode T."/>
            <person name="Graham J."/>
            <person name="Grandbois E."/>
            <person name="Grewal S."/>
            <person name="Gyaltsen K."/>
            <person name="Hafez N."/>
            <person name="Hagos B."/>
            <person name="Hall J."/>
            <person name="Henson C."/>
            <person name="Hollinger A."/>
            <person name="Honan T."/>
            <person name="Huard M.D."/>
            <person name="Hughes L."/>
            <person name="Hurhula B."/>
            <person name="Husby M.E."/>
            <person name="Kamat A."/>
            <person name="Kanga B."/>
            <person name="Kashin S."/>
            <person name="Khazanovich D."/>
            <person name="Kisner P."/>
            <person name="Lance K."/>
            <person name="Lara M."/>
            <person name="Lee W."/>
            <person name="Lennon N."/>
            <person name="Letendre F."/>
            <person name="LeVine R."/>
            <person name="Lipovsky A."/>
            <person name="Liu X."/>
            <person name="Liu J."/>
            <person name="Liu S."/>
            <person name="Lokyitsang T."/>
            <person name="Lokyitsang Y."/>
            <person name="Lubonja R."/>
            <person name="Lui A."/>
            <person name="MacDonald P."/>
            <person name="Magnisalis V."/>
            <person name="Maru K."/>
            <person name="Matthews C."/>
            <person name="McCusker W."/>
            <person name="McDonough S."/>
            <person name="Mehta T."/>
            <person name="Meldrim J."/>
            <person name="Meneus L."/>
            <person name="Mihai O."/>
            <person name="Mihalev A."/>
            <person name="Mihova T."/>
            <person name="Mittelman R."/>
            <person name="Mlenga V."/>
            <person name="Montmayeur A."/>
            <person name="Mulrain L."/>
            <person name="Navidi A."/>
            <person name="Naylor J."/>
            <person name="Negash T."/>
            <person name="Nguyen T."/>
            <person name="Nguyen N."/>
            <person name="Nicol R."/>
            <person name="Norbu C."/>
            <person name="Norbu N."/>
            <person name="Novod N."/>
            <person name="O'Neill B."/>
            <person name="Osman S."/>
            <person name="Markiewicz E."/>
            <person name="Oyono O.L."/>
            <person name="Patti C."/>
            <person name="Phunkhang P."/>
            <person name="Pierre F."/>
            <person name="Priest M."/>
            <person name="Raghuraman S."/>
            <person name="Rege F."/>
            <person name="Reyes R."/>
            <person name="Rise C."/>
            <person name="Rogov P."/>
            <person name="Ross K."/>
            <person name="Ryan E."/>
            <person name="Settipalli S."/>
            <person name="Shea T."/>
            <person name="Sherpa N."/>
            <person name="Shi L."/>
            <person name="Shih D."/>
            <person name="Sparrow T."/>
            <person name="Spaulding J."/>
            <person name="Stalker J."/>
            <person name="Stange-Thomann N."/>
            <person name="Stavropoulos S."/>
            <person name="Stone C."/>
            <person name="Strader C."/>
            <person name="Tesfaye S."/>
            <person name="Thomson T."/>
            <person name="Thoulutsang Y."/>
            <person name="Thoulutsang D."/>
            <person name="Topham K."/>
            <person name="Topping I."/>
            <person name="Tsamla T."/>
            <person name="Vassiliev H."/>
            <person name="Vo A."/>
            <person name="Wangchuk T."/>
            <person name="Wangdi T."/>
            <person name="Weiand M."/>
            <person name="Wilkinson J."/>
            <person name="Wilson A."/>
            <person name="Yadav S."/>
            <person name="Young G."/>
            <person name="Yu Q."/>
            <person name="Zembek L."/>
            <person name="Zhong D."/>
            <person name="Zimmer A."/>
            <person name="Zwirko Z."/>
            <person name="Jaffe D.B."/>
            <person name="Alvarez P."/>
            <person name="Brockman W."/>
            <person name="Butler J."/>
            <person name="Chin C."/>
            <person name="Gnerre S."/>
            <person name="Grabherr M."/>
            <person name="Kleber M."/>
            <person name="Mauceli E."/>
            <person name="MacCallum I."/>
        </authorList>
    </citation>
    <scope>NUCLEOTIDE SEQUENCE [LARGE SCALE GENOMIC DNA]</scope>
    <source>
        <strain evidence="3">Tucson 14030-0811.24</strain>
    </source>
</reference>
<dbReference type="OMA" id="KVQCEGD"/>
<evidence type="ECO:0000313" key="2">
    <source>
        <dbReference type="EMBL" id="EDW80836.1"/>
    </source>
</evidence>
<keyword evidence="3" id="KW-1185">Reference proteome</keyword>
<dbReference type="EMBL" id="CH964232">
    <property type="protein sequence ID" value="EDW80836.1"/>
    <property type="molecule type" value="Genomic_DNA"/>
</dbReference>
<dbReference type="GO" id="GO:0004869">
    <property type="term" value="F:cysteine-type endopeptidase inhibitor activity"/>
    <property type="evidence" value="ECO:0007669"/>
    <property type="project" value="InterPro"/>
</dbReference>
<dbReference type="PANTHER" id="PTHR12319:SF2">
    <property type="entry name" value="CYSTATIN-LIKE PROTEIN-RELATED"/>
    <property type="match status" value="1"/>
</dbReference>
<sequence length="106" mass="11645">MSEDGDICGGISQLVGQEREEAIQFLHSTLAKLNELNGLGYQAIEVTSVTGQVVSGTLNVYQVKLMKGNTSVQCCVEIWSQPWLESNGTNVKIKVEGDTEEEEYTF</sequence>
<dbReference type="PANTHER" id="PTHR12319">
    <property type="entry name" value="CYSTATIN-RELATED"/>
    <property type="match status" value="1"/>
</dbReference>
<organism evidence="2 3">
    <name type="scientific">Drosophila willistoni</name>
    <name type="common">Fruit fly</name>
    <dbReference type="NCBI Taxonomy" id="7260"/>
    <lineage>
        <taxon>Eukaryota</taxon>
        <taxon>Metazoa</taxon>
        <taxon>Ecdysozoa</taxon>
        <taxon>Arthropoda</taxon>
        <taxon>Hexapoda</taxon>
        <taxon>Insecta</taxon>
        <taxon>Pterygota</taxon>
        <taxon>Neoptera</taxon>
        <taxon>Endopterygota</taxon>
        <taxon>Diptera</taxon>
        <taxon>Brachycera</taxon>
        <taxon>Muscomorpha</taxon>
        <taxon>Ephydroidea</taxon>
        <taxon>Drosophilidae</taxon>
        <taxon>Drosophila</taxon>
        <taxon>Sophophora</taxon>
    </lineage>
</organism>
<gene>
    <name evidence="2" type="primary">Dwil\GK11349</name>
    <name evidence="2" type="ORF">Dwil_GK11349</name>
</gene>
<dbReference type="eggNOG" id="ENOG502SC50">
    <property type="taxonomic scope" value="Eukaryota"/>
</dbReference>
<dbReference type="Gene3D" id="3.10.450.10">
    <property type="match status" value="1"/>
</dbReference>
<dbReference type="AlphaFoldDB" id="B4NAM2"/>
<dbReference type="KEGG" id="dwi:6648007"/>
<dbReference type="InterPro" id="IPR053128">
    <property type="entry name" value="Cystatin-like"/>
</dbReference>
<name>B4NAM2_DROWI</name>
<dbReference type="CDD" id="cd00042">
    <property type="entry name" value="CY"/>
    <property type="match status" value="1"/>
</dbReference>
<dbReference type="InterPro" id="IPR000010">
    <property type="entry name" value="Cystatin_dom"/>
</dbReference>
<dbReference type="InterPro" id="IPR046350">
    <property type="entry name" value="Cystatin_sf"/>
</dbReference>
<dbReference type="Pfam" id="PF00031">
    <property type="entry name" value="Cystatin"/>
    <property type="match status" value="1"/>
</dbReference>